<protein>
    <submittedName>
        <fullName evidence="3">Uncharacterized protein</fullName>
    </submittedName>
</protein>
<name>A0A1T4RF29_9HYPH</name>
<feature type="transmembrane region" description="Helical" evidence="2">
    <location>
        <begin position="326"/>
        <end position="346"/>
    </location>
</feature>
<dbReference type="RefSeq" id="WP_078708472.1">
    <property type="nucleotide sequence ID" value="NZ_FUXL01000006.1"/>
</dbReference>
<keyword evidence="2" id="KW-0472">Membrane</keyword>
<evidence type="ECO:0000256" key="1">
    <source>
        <dbReference type="SAM" id="MobiDB-lite"/>
    </source>
</evidence>
<dbReference type="Proteomes" id="UP000190135">
    <property type="component" value="Unassembled WGS sequence"/>
</dbReference>
<keyword evidence="2" id="KW-0812">Transmembrane</keyword>
<evidence type="ECO:0000256" key="2">
    <source>
        <dbReference type="SAM" id="Phobius"/>
    </source>
</evidence>
<feature type="compositionally biased region" description="Pro residues" evidence="1">
    <location>
        <begin position="114"/>
        <end position="128"/>
    </location>
</feature>
<keyword evidence="4" id="KW-1185">Reference proteome</keyword>
<feature type="compositionally biased region" description="Low complexity" evidence="1">
    <location>
        <begin position="491"/>
        <end position="500"/>
    </location>
</feature>
<feature type="region of interest" description="Disordered" evidence="1">
    <location>
        <begin position="65"/>
        <end position="323"/>
    </location>
</feature>
<dbReference type="AlphaFoldDB" id="A0A1T4RF29"/>
<organism evidence="3 4">
    <name type="scientific">Consotaella salsifontis</name>
    <dbReference type="NCBI Taxonomy" id="1365950"/>
    <lineage>
        <taxon>Bacteria</taxon>
        <taxon>Pseudomonadati</taxon>
        <taxon>Pseudomonadota</taxon>
        <taxon>Alphaproteobacteria</taxon>
        <taxon>Hyphomicrobiales</taxon>
        <taxon>Aurantimonadaceae</taxon>
        <taxon>Consotaella</taxon>
    </lineage>
</organism>
<feature type="compositionally biased region" description="Basic and acidic residues" evidence="1">
    <location>
        <begin position="283"/>
        <end position="301"/>
    </location>
</feature>
<feature type="compositionally biased region" description="Low complexity" evidence="1">
    <location>
        <begin position="365"/>
        <end position="385"/>
    </location>
</feature>
<evidence type="ECO:0000313" key="3">
    <source>
        <dbReference type="EMBL" id="SKA14271.1"/>
    </source>
</evidence>
<dbReference type="OrthoDB" id="8442940at2"/>
<reference evidence="4" key="1">
    <citation type="submission" date="2017-02" db="EMBL/GenBank/DDBJ databases">
        <authorList>
            <person name="Varghese N."/>
            <person name="Submissions S."/>
        </authorList>
    </citation>
    <scope>NUCLEOTIDE SEQUENCE [LARGE SCALE GENOMIC DNA]</scope>
    <source>
        <strain evidence="4">USBA 369</strain>
    </source>
</reference>
<feature type="compositionally biased region" description="Acidic residues" evidence="1">
    <location>
        <begin position="269"/>
        <end position="282"/>
    </location>
</feature>
<evidence type="ECO:0000313" key="4">
    <source>
        <dbReference type="Proteomes" id="UP000190135"/>
    </source>
</evidence>
<sequence>MADLSAVLRKTIDGLPHQTPQLRAKVYERARAAIVRQVEAANPPLAEAVAAARMSALEDAIERTEEHYRAAEAEPAPAEIEPAREEPSAIEPDDTPDEAPAPTEPAEPDQAPMSPEPPRPVAPPPPMRPRSMATPRPVAAPSPYAPASEAERPRVAPEPPQSSDHYADDAQAYVEERYAPSPEPEDNEPAPPVSRQTWESYRPLKRHPEPAAAPTQPSRSPAVPQPYEDEPEPSTHDAPVFVDEPEEPENYLPESHSYAVGRQSRNDYEIDGQGDAEAETDEGGFRGEYERDHDDGEENRYVSEQIPPADLEAPRMSRRRGPSARTLASIGIGVVLIAGGALAWAYRSSWEGLLIDEAPQAPQVATTSTGGSPAATPPSAGQASSEAPSATAPGGTEPASPGAGADGETDQVASAATQGGAKRRFTQRLLPDGTEVDEGPAEPNTNAFDEGTNIAAASPEPSAEPTPSTQPPATNAPNNGQSETSTPPPAASDTATPPAAQGVPVAQNGMFYEERSQTEPGRQQPAQVVWSLVNEPPADGEPAEPAIRAVADVSEINLKMTMTIRRNTDVTLPASHVIELNFDVPPDFPGGQIANIQRLALKPSEQSRGEPLVGVAGKISDGFFIIALNDLDQAVKTNLQLLKNQEWIDIPISYSNGRRALLSIEKGVPGDRVFEQAFDAWSAAKT</sequence>
<proteinExistence type="predicted"/>
<dbReference type="STRING" id="1365950.SAMN05428963_106247"/>
<gene>
    <name evidence="3" type="ORF">SAMN05428963_106247</name>
</gene>
<accession>A0A1T4RF29</accession>
<dbReference type="EMBL" id="FUXL01000006">
    <property type="protein sequence ID" value="SKA14271.1"/>
    <property type="molecule type" value="Genomic_DNA"/>
</dbReference>
<keyword evidence="2" id="KW-1133">Transmembrane helix</keyword>
<feature type="region of interest" description="Disordered" evidence="1">
    <location>
        <begin position="363"/>
        <end position="502"/>
    </location>
</feature>